<dbReference type="Proteomes" id="UP000215332">
    <property type="component" value="Chromosome 1"/>
</dbReference>
<dbReference type="KEGG" id="cgrn:4412665_01606"/>
<dbReference type="EMBL" id="LT906441">
    <property type="protein sequence ID" value="SNV37925.1"/>
    <property type="molecule type" value="Genomic_DNA"/>
</dbReference>
<dbReference type="AlphaFoldDB" id="A0A239WTP0"/>
<evidence type="ECO:0000313" key="3">
    <source>
        <dbReference type="Proteomes" id="UP000215332"/>
    </source>
</evidence>
<reference evidence="2 3" key="1">
    <citation type="submission" date="2017-06" db="EMBL/GenBank/DDBJ databases">
        <authorList>
            <consortium name="Pathogen Informatics"/>
        </authorList>
    </citation>
    <scope>NUCLEOTIDE SEQUENCE [LARGE SCALE GENOMIC DNA]</scope>
    <source>
        <strain evidence="2 3">NCTC11865</strain>
    </source>
</reference>
<organism evidence="2 3">
    <name type="scientific">Cutibacterium granulosum</name>
    <dbReference type="NCBI Taxonomy" id="33011"/>
    <lineage>
        <taxon>Bacteria</taxon>
        <taxon>Bacillati</taxon>
        <taxon>Actinomycetota</taxon>
        <taxon>Actinomycetes</taxon>
        <taxon>Propionibacteriales</taxon>
        <taxon>Propionibacteriaceae</taxon>
        <taxon>Cutibacterium</taxon>
    </lineage>
</organism>
<evidence type="ECO:0000256" key="1">
    <source>
        <dbReference type="SAM" id="MobiDB-lite"/>
    </source>
</evidence>
<protein>
    <submittedName>
        <fullName evidence="2">Uncharacterized protein</fullName>
    </submittedName>
</protein>
<accession>A0A239WTP0</accession>
<evidence type="ECO:0000313" key="2">
    <source>
        <dbReference type="EMBL" id="SNV37925.1"/>
    </source>
</evidence>
<feature type="region of interest" description="Disordered" evidence="1">
    <location>
        <begin position="1"/>
        <end position="36"/>
    </location>
</feature>
<gene>
    <name evidence="2" type="ORF">SAMEA4412665_01606</name>
</gene>
<sequence length="164" mass="18257">MSTPNEPEQSNDKKPSMWARARARERSRAESAATRARMEELRTTYDTETASVADIRLSNGVVRHRLKFYPLDKLVIEYADSPDKVRMTATRIAAGTLLAGPVGTAVGAMSKKHKKVGYVTLMNTDTGDVEILEMEKGDTDKARKFVMKVQLVQERGNQRAAAKD</sequence>
<dbReference type="RefSeq" id="WP_065860524.1">
    <property type="nucleotide sequence ID" value="NZ_LT906441.1"/>
</dbReference>
<proteinExistence type="predicted"/>
<name>A0A239WTP0_9ACTN</name>